<sequence>MNQMDVPFTRIFTMMRMERRLEGYNTLETTTHYNWQNVDVKPCIPFVITIATTSTGHTASNPSSSAPDILLVCVICYSEPSLVFFINDIIHGVELSTTEVGNRFFAVSTSLTGDCKFQERVKAKGRREERQRETKGAIRTQVFIRYSDELGQVQESIFECYRVGVNSHGRFYLIAGQRQGREKLDATGSHWKELDILDKIPYRNYVSNFDFAYRYIRYESIRRLSKTRSLENQPMRTRLSMHDTRSADNLESSTSLYDFRPSPLPSESASVFYSGTSHLFDFVNDYGSVHADEGLIGAWREEKTGQEGRYFQATSSGSSDKNKKKVPAGYPKRGIDLSDPSMTIMNGYGTVGWAR</sequence>
<feature type="region of interest" description="Disordered" evidence="1">
    <location>
        <begin position="311"/>
        <end position="333"/>
    </location>
</feature>
<keyword evidence="3" id="KW-1185">Reference proteome</keyword>
<accession>A0A4S8LZP3</accession>
<dbReference type="AlphaFoldDB" id="A0A4S8LZP3"/>
<evidence type="ECO:0000256" key="1">
    <source>
        <dbReference type="SAM" id="MobiDB-lite"/>
    </source>
</evidence>
<proteinExistence type="predicted"/>
<reference evidence="2 3" key="1">
    <citation type="journal article" date="2019" name="Nat. Ecol. Evol.">
        <title>Megaphylogeny resolves global patterns of mushroom evolution.</title>
        <authorList>
            <person name="Varga T."/>
            <person name="Krizsan K."/>
            <person name="Foldi C."/>
            <person name="Dima B."/>
            <person name="Sanchez-Garcia M."/>
            <person name="Sanchez-Ramirez S."/>
            <person name="Szollosi G.J."/>
            <person name="Szarkandi J.G."/>
            <person name="Papp V."/>
            <person name="Albert L."/>
            <person name="Andreopoulos W."/>
            <person name="Angelini C."/>
            <person name="Antonin V."/>
            <person name="Barry K.W."/>
            <person name="Bougher N.L."/>
            <person name="Buchanan P."/>
            <person name="Buyck B."/>
            <person name="Bense V."/>
            <person name="Catcheside P."/>
            <person name="Chovatia M."/>
            <person name="Cooper J."/>
            <person name="Damon W."/>
            <person name="Desjardin D."/>
            <person name="Finy P."/>
            <person name="Geml J."/>
            <person name="Haridas S."/>
            <person name="Hughes K."/>
            <person name="Justo A."/>
            <person name="Karasinski D."/>
            <person name="Kautmanova I."/>
            <person name="Kiss B."/>
            <person name="Kocsube S."/>
            <person name="Kotiranta H."/>
            <person name="LaButti K.M."/>
            <person name="Lechner B.E."/>
            <person name="Liimatainen K."/>
            <person name="Lipzen A."/>
            <person name="Lukacs Z."/>
            <person name="Mihaltcheva S."/>
            <person name="Morgado L.N."/>
            <person name="Niskanen T."/>
            <person name="Noordeloos M.E."/>
            <person name="Ohm R.A."/>
            <person name="Ortiz-Santana B."/>
            <person name="Ovrebo C."/>
            <person name="Racz N."/>
            <person name="Riley R."/>
            <person name="Savchenko A."/>
            <person name="Shiryaev A."/>
            <person name="Soop K."/>
            <person name="Spirin V."/>
            <person name="Szebenyi C."/>
            <person name="Tomsovsky M."/>
            <person name="Tulloss R.E."/>
            <person name="Uehling J."/>
            <person name="Grigoriev I.V."/>
            <person name="Vagvolgyi C."/>
            <person name="Papp T."/>
            <person name="Martin F.M."/>
            <person name="Miettinen O."/>
            <person name="Hibbett D.S."/>
            <person name="Nagy L.G."/>
        </authorList>
    </citation>
    <scope>NUCLEOTIDE SEQUENCE [LARGE SCALE GENOMIC DNA]</scope>
    <source>
        <strain evidence="2 3">CBS 962.96</strain>
    </source>
</reference>
<evidence type="ECO:0000313" key="2">
    <source>
        <dbReference type="EMBL" id="THU94981.1"/>
    </source>
</evidence>
<organism evidence="2 3">
    <name type="scientific">Dendrothele bispora (strain CBS 962.96)</name>
    <dbReference type="NCBI Taxonomy" id="1314807"/>
    <lineage>
        <taxon>Eukaryota</taxon>
        <taxon>Fungi</taxon>
        <taxon>Dikarya</taxon>
        <taxon>Basidiomycota</taxon>
        <taxon>Agaricomycotina</taxon>
        <taxon>Agaricomycetes</taxon>
        <taxon>Agaricomycetidae</taxon>
        <taxon>Agaricales</taxon>
        <taxon>Agaricales incertae sedis</taxon>
        <taxon>Dendrothele</taxon>
    </lineage>
</organism>
<dbReference type="Proteomes" id="UP000297245">
    <property type="component" value="Unassembled WGS sequence"/>
</dbReference>
<evidence type="ECO:0000313" key="3">
    <source>
        <dbReference type="Proteomes" id="UP000297245"/>
    </source>
</evidence>
<name>A0A4S8LZP3_DENBC</name>
<dbReference type="EMBL" id="ML179211">
    <property type="protein sequence ID" value="THU94981.1"/>
    <property type="molecule type" value="Genomic_DNA"/>
</dbReference>
<protein>
    <submittedName>
        <fullName evidence="2">Uncharacterized protein</fullName>
    </submittedName>
</protein>
<gene>
    <name evidence="2" type="ORF">K435DRAFT_798467</name>
</gene>